<dbReference type="GO" id="GO:0006364">
    <property type="term" value="P:rRNA processing"/>
    <property type="evidence" value="ECO:0007669"/>
    <property type="project" value="InterPro"/>
</dbReference>
<reference evidence="4" key="1">
    <citation type="submission" date="2021-05" db="EMBL/GenBank/DDBJ databases">
        <title>A free-living protist that lacks canonical eukaryotic 1 DNA replication and segregation systems.</title>
        <authorList>
            <person name="Salas-Leiva D.E."/>
            <person name="Tromer E.C."/>
            <person name="Curtis B.A."/>
            <person name="Jerlstrom-Hultqvist J."/>
            <person name="Kolisko M."/>
            <person name="Yi Z."/>
            <person name="Salas-Leiva J.S."/>
            <person name="Gallot-Lavallee L."/>
            <person name="Kops G.J.P.L."/>
            <person name="Archibald J.M."/>
            <person name="Simpson A.G.B."/>
            <person name="Roger A.J."/>
        </authorList>
    </citation>
    <scope>NUCLEOTIDE SEQUENCE</scope>
    <source>
        <strain evidence="4">BICM</strain>
    </source>
</reference>
<comment type="caution">
    <text evidence="4">The sequence shown here is derived from an EMBL/GenBank/DDBJ whole genome shotgun (WGS) entry which is preliminary data.</text>
</comment>
<comment type="similarity">
    <text evidence="2">Belongs to the RRP1 family.</text>
</comment>
<proteinExistence type="inferred from homology"/>
<dbReference type="GO" id="GO:0030688">
    <property type="term" value="C:preribosome, small subunit precursor"/>
    <property type="evidence" value="ECO:0007669"/>
    <property type="project" value="InterPro"/>
</dbReference>
<accession>A0A8J6AXX0</accession>
<sequence>MAKGVSLSDLETRFKSLNKDVREGAFADITTLFEAVNYDIPENQMEKIVAGLDFYLWHAAKPSYQDKVVMDLVYLPLKLASRQNGILYLEYWWKRLIERWPTVDKHRKTKYLGLARKLTELSIDLMTTEQKPKGKKTKKLSKPVTVYDDDLVALVVDAYIATLLAGKKTPFDLLSHVIFVFLDAIDYANVPVPVDVLRHLFAMWIEYLFRVDREGLIKRFDEDLMTPALEGRVDVAVFEDREDDAEQWSLGELAEIGAGSEQGKNRRYLRELAQRVYDLIDAGEGSESGDESEA</sequence>
<evidence type="ECO:0000313" key="4">
    <source>
        <dbReference type="EMBL" id="KAG9394200.1"/>
    </source>
</evidence>
<gene>
    <name evidence="4" type="ORF">J8273_4302</name>
</gene>
<evidence type="ECO:0000256" key="3">
    <source>
        <dbReference type="ARBA" id="ARBA00023242"/>
    </source>
</evidence>
<evidence type="ECO:0000313" key="5">
    <source>
        <dbReference type="Proteomes" id="UP000717585"/>
    </source>
</evidence>
<evidence type="ECO:0000256" key="1">
    <source>
        <dbReference type="ARBA" id="ARBA00004123"/>
    </source>
</evidence>
<protein>
    <submittedName>
        <fullName evidence="4">Nucleolar, Nop52</fullName>
    </submittedName>
</protein>
<organism evidence="4 5">
    <name type="scientific">Carpediemonas membranifera</name>
    <dbReference type="NCBI Taxonomy" id="201153"/>
    <lineage>
        <taxon>Eukaryota</taxon>
        <taxon>Metamonada</taxon>
        <taxon>Carpediemonas-like organisms</taxon>
        <taxon>Carpediemonas</taxon>
    </lineage>
</organism>
<comment type="subcellular location">
    <subcellularLocation>
        <location evidence="1">Nucleus</location>
    </subcellularLocation>
</comment>
<dbReference type="Pfam" id="PF05997">
    <property type="entry name" value="Nop52"/>
    <property type="match status" value="1"/>
</dbReference>
<name>A0A8J6AXX0_9EUKA</name>
<keyword evidence="3" id="KW-0539">Nucleus</keyword>
<keyword evidence="5" id="KW-1185">Reference proteome</keyword>
<dbReference type="GO" id="GO:0005634">
    <property type="term" value="C:nucleus"/>
    <property type="evidence" value="ECO:0007669"/>
    <property type="project" value="UniProtKB-SubCell"/>
</dbReference>
<dbReference type="Proteomes" id="UP000717585">
    <property type="component" value="Unassembled WGS sequence"/>
</dbReference>
<evidence type="ECO:0000256" key="2">
    <source>
        <dbReference type="ARBA" id="ARBA00006374"/>
    </source>
</evidence>
<dbReference type="InterPro" id="IPR010301">
    <property type="entry name" value="RRP1"/>
</dbReference>
<dbReference type="EMBL" id="JAHDYR010000016">
    <property type="protein sequence ID" value="KAG9394200.1"/>
    <property type="molecule type" value="Genomic_DNA"/>
</dbReference>
<dbReference type="AlphaFoldDB" id="A0A8J6AXX0"/>